<sequence>MYRVDLEDGTEDLAFDTGRSAMTGPGIDPTLDAVFAGSHDGNTYALDAETGEEAPRFETHWRIPNSPTIRADRLVFGSDDRTLYAVEKRTGEAVRHVDSDGQVSSTPLVHDGAISVAERAPAPPDPEAEDRDGSEIDTDGGGYKFVAADYRQPHFTCVSGRRTRTPL</sequence>
<evidence type="ECO:0000256" key="1">
    <source>
        <dbReference type="SAM" id="MobiDB-lite"/>
    </source>
</evidence>
<dbReference type="Proteomes" id="UP000186547">
    <property type="component" value="Chromosome"/>
</dbReference>
<dbReference type="InterPro" id="IPR015943">
    <property type="entry name" value="WD40/YVTN_repeat-like_dom_sf"/>
</dbReference>
<name>A0A1P8LV96_NATLA</name>
<feature type="domain" description="Pyrrolo-quinoline quinone repeat" evidence="2">
    <location>
        <begin position="40"/>
        <end position="137"/>
    </location>
</feature>
<evidence type="ECO:0000313" key="3">
    <source>
        <dbReference type="EMBL" id="APW99727.1"/>
    </source>
</evidence>
<keyword evidence="3" id="KW-0723">Serine/threonine-protein kinase</keyword>
<dbReference type="Pfam" id="PF13360">
    <property type="entry name" value="PQQ_2"/>
    <property type="match status" value="1"/>
</dbReference>
<dbReference type="SMART" id="SM00564">
    <property type="entry name" value="PQQ"/>
    <property type="match status" value="2"/>
</dbReference>
<keyword evidence="3" id="KW-0808">Transferase</keyword>
<dbReference type="InterPro" id="IPR018391">
    <property type="entry name" value="PQQ_b-propeller_rpt"/>
</dbReference>
<organism evidence="3 4">
    <name type="scientific">Natronobacterium lacisalsi AJ5</name>
    <dbReference type="NCBI Taxonomy" id="358396"/>
    <lineage>
        <taxon>Archaea</taxon>
        <taxon>Methanobacteriati</taxon>
        <taxon>Methanobacteriota</taxon>
        <taxon>Stenosarchaea group</taxon>
        <taxon>Halobacteria</taxon>
        <taxon>Halobacteriales</taxon>
        <taxon>Natrialbaceae</taxon>
        <taxon>Natronobacterium</taxon>
    </lineage>
</organism>
<feature type="compositionally biased region" description="Acidic residues" evidence="1">
    <location>
        <begin position="126"/>
        <end position="138"/>
    </location>
</feature>
<feature type="region of interest" description="Disordered" evidence="1">
    <location>
        <begin position="117"/>
        <end position="142"/>
    </location>
</feature>
<dbReference type="GeneID" id="30923255"/>
<accession>A0A1P8LV96</accession>
<dbReference type="Gene3D" id="2.130.10.10">
    <property type="entry name" value="YVTN repeat-like/Quinoprotein amine dehydrogenase"/>
    <property type="match status" value="1"/>
</dbReference>
<gene>
    <name evidence="3" type="ORF">CHINAEXTREME_18985</name>
</gene>
<dbReference type="InterPro" id="IPR002372">
    <property type="entry name" value="PQQ_rpt_dom"/>
</dbReference>
<dbReference type="GO" id="GO:0004674">
    <property type="term" value="F:protein serine/threonine kinase activity"/>
    <property type="evidence" value="ECO:0007669"/>
    <property type="project" value="UniProtKB-KW"/>
</dbReference>
<dbReference type="InterPro" id="IPR011047">
    <property type="entry name" value="Quinoprotein_ADH-like_sf"/>
</dbReference>
<dbReference type="KEGG" id="hlc:CHINAEXTREME18985"/>
<reference evidence="3 4" key="1">
    <citation type="journal article" date="2011" name="J. Bacteriol.">
        <title>Genome sequence of Halobiforma lacisalsi AJ5, an extremely halophilic archaeon which harbors a bop gene.</title>
        <authorList>
            <person name="Jiang X."/>
            <person name="Wang S."/>
            <person name="Cheng H."/>
            <person name="Huo Y."/>
            <person name="Zhang X."/>
            <person name="Zhu X."/>
            <person name="Han X."/>
            <person name="Ni P."/>
            <person name="Wu M."/>
        </authorList>
    </citation>
    <scope>NUCLEOTIDE SEQUENCE [LARGE SCALE GENOMIC DNA]</scope>
    <source>
        <strain evidence="3 4">AJ5</strain>
    </source>
</reference>
<evidence type="ECO:0000259" key="2">
    <source>
        <dbReference type="Pfam" id="PF13360"/>
    </source>
</evidence>
<proteinExistence type="predicted"/>
<keyword evidence="3" id="KW-0418">Kinase</keyword>
<dbReference type="AlphaFoldDB" id="A0A1P8LV96"/>
<dbReference type="SUPFAM" id="SSF50998">
    <property type="entry name" value="Quinoprotein alcohol dehydrogenase-like"/>
    <property type="match status" value="1"/>
</dbReference>
<dbReference type="RefSeq" id="WP_076738769.1">
    <property type="nucleotide sequence ID" value="NZ_AOLZ01000022.1"/>
</dbReference>
<evidence type="ECO:0000313" key="4">
    <source>
        <dbReference type="Proteomes" id="UP000186547"/>
    </source>
</evidence>
<dbReference type="EMBL" id="CP019285">
    <property type="protein sequence ID" value="APW99727.1"/>
    <property type="molecule type" value="Genomic_DNA"/>
</dbReference>
<protein>
    <submittedName>
        <fullName evidence="3">Serine/threonine protein kinase</fullName>
    </submittedName>
</protein>